<reference evidence="1 2" key="1">
    <citation type="submission" date="2019-04" db="EMBL/GenBank/DDBJ databases">
        <title>Genome sequencing of Clostridium botulinum Groups I-IV and Clostridium butyricum.</title>
        <authorList>
            <person name="Brunt J."/>
            <person name="Van Vliet A.H.M."/>
            <person name="Stringer S.C."/>
            <person name="Carter A.T."/>
            <person name="Peck M.W."/>
        </authorList>
    </citation>
    <scope>NUCLEOTIDE SEQUENCE [LARGE SCALE GENOMIC DNA]</scope>
    <source>
        <strain evidence="1 2">BL81</strain>
    </source>
</reference>
<dbReference type="RefSeq" id="WP_003374243.1">
    <property type="nucleotide sequence ID" value="NZ_JACBBA010000001.1"/>
</dbReference>
<dbReference type="Pfam" id="PF06356">
    <property type="entry name" value="DUF1064"/>
    <property type="match status" value="1"/>
</dbReference>
<comment type="caution">
    <text evidence="1">The sequence shown here is derived from an EMBL/GenBank/DDBJ whole genome shotgun (WGS) entry which is preliminary data.</text>
</comment>
<dbReference type="InterPro" id="IPR009414">
    <property type="entry name" value="DUF1064"/>
</dbReference>
<gene>
    <name evidence="1" type="ORF">FDG31_00590</name>
</gene>
<proteinExistence type="predicted"/>
<protein>
    <submittedName>
        <fullName evidence="1">DUF1064 domain-containing protein</fullName>
    </submittedName>
</protein>
<dbReference type="EMBL" id="SXFB01000001">
    <property type="protein sequence ID" value="NFV24680.1"/>
    <property type="molecule type" value="Genomic_DNA"/>
</dbReference>
<dbReference type="AlphaFoldDB" id="A0A6B4JJA6"/>
<name>A0A6B4JJA6_CLOBO</name>
<dbReference type="Proteomes" id="UP000486903">
    <property type="component" value="Unassembled WGS sequence"/>
</dbReference>
<accession>A0A6B4JJA6</accession>
<evidence type="ECO:0000313" key="1">
    <source>
        <dbReference type="EMBL" id="NFV24680.1"/>
    </source>
</evidence>
<evidence type="ECO:0000313" key="2">
    <source>
        <dbReference type="Proteomes" id="UP000486903"/>
    </source>
</evidence>
<organism evidence="1 2">
    <name type="scientific">Clostridium botulinum</name>
    <dbReference type="NCBI Taxonomy" id="1491"/>
    <lineage>
        <taxon>Bacteria</taxon>
        <taxon>Bacillati</taxon>
        <taxon>Bacillota</taxon>
        <taxon>Clostridia</taxon>
        <taxon>Eubacteriales</taxon>
        <taxon>Clostridiaceae</taxon>
        <taxon>Clostridium</taxon>
    </lineage>
</organism>
<sequence length="124" mass="14991">MHYRGKKCTYNGIDFDSIPEKDYYIKLLEDKGVSNLQIHPKFILLEGFRNNEGKAIRSVTFKPDFMFNDHLGQKYIVDVKPNNKRLIDPDFMIRWKLLQSMYREQDIKFRLIAWDKKIKEFIEL</sequence>